<evidence type="ECO:0000313" key="8">
    <source>
        <dbReference type="Proteomes" id="UP000000346"/>
    </source>
</evidence>
<dbReference type="PROSITE" id="PS00572">
    <property type="entry name" value="GLYCOSYL_HYDROL_F1_1"/>
    <property type="match status" value="1"/>
</dbReference>
<evidence type="ECO:0007829" key="10">
    <source>
        <dbReference type="PDB" id="4HA4"/>
    </source>
</evidence>
<name>D9PZ08_ACIS3</name>
<evidence type="ECO:0000256" key="3">
    <source>
        <dbReference type="ARBA" id="ARBA00023295"/>
    </source>
</evidence>
<dbReference type="eggNOG" id="arCOG05412">
    <property type="taxonomic scope" value="Archaea"/>
</dbReference>
<dbReference type="InParanoid" id="D9PZ08"/>
<feature type="active site" description="Nucleophile" evidence="4">
    <location>
        <position position="385"/>
    </location>
</feature>
<evidence type="ECO:0000256" key="2">
    <source>
        <dbReference type="ARBA" id="ARBA00022801"/>
    </source>
</evidence>
<keyword evidence="2 6" id="KW-0378">Hydrolase</keyword>
<dbReference type="GO" id="GO:0008422">
    <property type="term" value="F:beta-glucosidase activity"/>
    <property type="evidence" value="ECO:0007669"/>
    <property type="project" value="TreeGrafter"/>
</dbReference>
<dbReference type="HOGENOM" id="CLU_001859_1_3_2"/>
<dbReference type="PRINTS" id="PR00131">
    <property type="entry name" value="GLHYDRLASE1"/>
</dbReference>
<dbReference type="NCBIfam" id="NF041004">
    <property type="entry name" value="Beta_gal_BgaS"/>
    <property type="match status" value="1"/>
</dbReference>
<dbReference type="GO" id="GO:0004565">
    <property type="term" value="F:beta-galactosidase activity"/>
    <property type="evidence" value="ECO:0007669"/>
    <property type="project" value="UniProtKB-EC"/>
</dbReference>
<dbReference type="PANTHER" id="PTHR10353:SF209">
    <property type="entry name" value="GALACTOLIPID GALACTOSYLTRANSFERASE SFR2, CHLOROPLASTIC"/>
    <property type="match status" value="1"/>
</dbReference>
<dbReference type="OrthoDB" id="84443at2157"/>
<dbReference type="SUPFAM" id="SSF51445">
    <property type="entry name" value="(Trans)glycosidases"/>
    <property type="match status" value="1"/>
</dbReference>
<dbReference type="InterPro" id="IPR053427">
    <property type="entry name" value="Beta-galactosidase"/>
</dbReference>
<feature type="disulfide bond" evidence="9 10">
    <location>
        <begin position="230"/>
        <end position="233"/>
    </location>
</feature>
<reference evidence="7 8" key="1">
    <citation type="journal article" date="2010" name="Appl. Environ. Microbiol.">
        <title>The genome sequence of the crenarchaeon Acidilobus saccharovorans supports a new order, Acidilobales, and suggests an important ecological role in terrestrial acidic hot springs.</title>
        <authorList>
            <person name="Mardanov A.V."/>
            <person name="Svetlitchnyi V.A."/>
            <person name="Beletsky A.V."/>
            <person name="Prokofeva M.I."/>
            <person name="Bonch-Osmolovskaya E.A."/>
            <person name="Ravin N.V."/>
            <person name="Skryabin K.G."/>
        </authorList>
    </citation>
    <scope>NUCLEOTIDE SEQUENCE [LARGE SCALE GENOMIC DNA]</scope>
    <source>
        <strain evidence="8">DSM 16705 / JCM 18335 / VKM B-2471 / 345-15</strain>
    </source>
</reference>
<dbReference type="KEGG" id="asc:ASAC_1390"/>
<gene>
    <name evidence="7" type="ordered locus">ASAC_1390</name>
</gene>
<feature type="binding site" evidence="9">
    <location>
        <position position="393"/>
    </location>
    <ligand>
        <name>Mg(2+)</name>
        <dbReference type="ChEBI" id="CHEBI:18420"/>
    </ligand>
</feature>
<dbReference type="PDBsum" id="4HA3"/>
<comment type="similarity">
    <text evidence="1 5">Belongs to the glycosyl hydrolase 1 family.</text>
</comment>
<dbReference type="InterPro" id="IPR033132">
    <property type="entry name" value="GH_1_N_CS"/>
</dbReference>
<dbReference type="FunCoup" id="D9PZ08">
    <property type="interactions" value="23"/>
</dbReference>
<protein>
    <submittedName>
        <fullName evidence="7">Beta-galactosidase</fullName>
        <ecNumber evidence="7">3.2.1.23</ecNumber>
    </submittedName>
</protein>
<dbReference type="InterPro" id="IPR001360">
    <property type="entry name" value="Glyco_hydro_1"/>
</dbReference>
<dbReference type="Pfam" id="PF00232">
    <property type="entry name" value="Glyco_hydro_1"/>
    <property type="match status" value="2"/>
</dbReference>
<dbReference type="EC" id="3.2.1.23" evidence="7"/>
<keyword evidence="3 6" id="KW-0326">Glycosidase</keyword>
<evidence type="ECO:0000256" key="4">
    <source>
        <dbReference type="PROSITE-ProRule" id="PRU10055"/>
    </source>
</evidence>
<dbReference type="PDB" id="4HA3">
    <property type="method" value="X-ray"/>
    <property type="resolution" value="1.46 A"/>
    <property type="chains" value="A=2-490"/>
</dbReference>
<dbReference type="PDBsum" id="4HA4"/>
<keyword evidence="9" id="KW-0479">Metal-binding</keyword>
<dbReference type="PANTHER" id="PTHR10353">
    <property type="entry name" value="GLYCOSYL HYDROLASE"/>
    <property type="match status" value="1"/>
</dbReference>
<dbReference type="GO" id="GO:0005975">
    <property type="term" value="P:carbohydrate metabolic process"/>
    <property type="evidence" value="ECO:0007669"/>
    <property type="project" value="InterPro"/>
</dbReference>
<dbReference type="Gene3D" id="3.20.20.80">
    <property type="entry name" value="Glycosidases"/>
    <property type="match status" value="1"/>
</dbReference>
<dbReference type="GO" id="GO:0046872">
    <property type="term" value="F:metal ion binding"/>
    <property type="evidence" value="ECO:0007669"/>
    <property type="project" value="UniProtKB-KW"/>
</dbReference>
<dbReference type="PROSITE" id="PS00653">
    <property type="entry name" value="GLYCOSYL_HYDROL_F1_2"/>
    <property type="match status" value="1"/>
</dbReference>
<dbReference type="CAZy" id="GH1">
    <property type="family name" value="Glycoside Hydrolase Family 1"/>
</dbReference>
<dbReference type="SMR" id="D9PZ08"/>
<evidence type="ECO:0007829" key="9">
    <source>
        <dbReference type="PDB" id="4HA3"/>
    </source>
</evidence>
<reference evidence="9 10" key="2">
    <citation type="journal article" date="2013" name="Dokl. Biochem. Biophys.">
        <title>Structures of beta-glycosidase from acidilobus saccharovorans in complexes with tris and glycerol.</title>
        <authorList>
            <person name="Trofimov A.A."/>
            <person name="Polyakov K.M."/>
            <person name="Tikhonov A.V."/>
            <person name="Bezsudnova E.Y."/>
            <person name="Dorovatovskii P.V."/>
            <person name="Gumerov V.M."/>
            <person name="Ravin N.V."/>
            <person name="Skryabin K.G."/>
            <person name="Popov V.O."/>
        </authorList>
    </citation>
    <scope>X-RAY CRYSTALLOGRAPHY (1.37 ANGSTROMS) OF 2-490 IN COMPLEX WITH MG(2+)</scope>
    <scope>DISULFIDE BONDS</scope>
</reference>
<dbReference type="EvolutionaryTrace" id="D9PZ08"/>
<dbReference type="AlphaFoldDB" id="D9PZ08"/>
<evidence type="ECO:0000256" key="5">
    <source>
        <dbReference type="RuleBase" id="RU003690"/>
    </source>
</evidence>
<evidence type="ECO:0000313" key="7">
    <source>
        <dbReference type="EMBL" id="ADL19795.1"/>
    </source>
</evidence>
<evidence type="ECO:0000256" key="6">
    <source>
        <dbReference type="RuleBase" id="RU004468"/>
    </source>
</evidence>
<sequence length="490" mass="55522">MAVTFPKDFLFGWSQAGFQSEMGTPGSEDPNSDWYAWVHDRENIAAGLVSGDFPENGPGYWGNYRKFHDAAQAMGLTAARIGVEWSRIFPRPTFDVKVDAEVKGDDVLSVYVSEGALEQLDKMANRDAINHYREMFSDLRSRGITFILNLYHWPLPLWLHDPIAIRRGNLSAPSGWLDVRTVIEFAKFSAYVAWKLDDLVYMYSTMNEPNVVWGLGYAAVKSGFPPGYLCLECAGRAMKNLVQAHARAYDAVKAITKKPVGVIYANSDFTPLTDADREAAERAKFDNRWAFFDAVVRGQLGGSTRDDLKGRLDWIGVNYYTRQVVRARGSGYEIVPGYGHGCEPNGVSPAGRPCSDFGWEFYPEGLYNVLKEYWDRYHLPLLVTENGIADEGDYQRPYYLVSHVYQVHRALQDGVNVIGYLHWSLADNYEWASGFSKRFGLLMVDYSTKRLHWRPSAFIYREIAKSRAITDEIEHLNSVPPLRGLSPGHR</sequence>
<organism evidence="7 8">
    <name type="scientific">Acidilobus saccharovorans (strain DSM 16705 / JCM 18335 / VKM B-2471 / 345-15)</name>
    <dbReference type="NCBI Taxonomy" id="666510"/>
    <lineage>
        <taxon>Archaea</taxon>
        <taxon>Thermoproteota</taxon>
        <taxon>Thermoprotei</taxon>
        <taxon>Acidilobales</taxon>
        <taxon>Acidilobaceae</taxon>
        <taxon>Acidilobus</taxon>
    </lineage>
</organism>
<keyword evidence="9 10" id="KW-0002">3D-structure</keyword>
<proteinExistence type="evidence at protein level"/>
<accession>D9PZ08</accession>
<dbReference type="Proteomes" id="UP000000346">
    <property type="component" value="Chromosome"/>
</dbReference>
<dbReference type="PDB" id="4HA4">
    <property type="method" value="X-ray"/>
    <property type="resolution" value="1.37 A"/>
    <property type="chains" value="A=2-490"/>
</dbReference>
<evidence type="ECO:0000256" key="1">
    <source>
        <dbReference type="ARBA" id="ARBA00010838"/>
    </source>
</evidence>
<dbReference type="EMBL" id="CP001742">
    <property type="protein sequence ID" value="ADL19795.1"/>
    <property type="molecule type" value="Genomic_DNA"/>
</dbReference>
<dbReference type="RefSeq" id="WP_013267307.1">
    <property type="nucleotide sequence ID" value="NC_014374.1"/>
</dbReference>
<dbReference type="GeneID" id="9499647"/>
<dbReference type="InterPro" id="IPR018120">
    <property type="entry name" value="Glyco_hydro_1_AS"/>
</dbReference>
<keyword evidence="8" id="KW-1185">Reference proteome</keyword>
<dbReference type="InterPro" id="IPR017853">
    <property type="entry name" value="GH"/>
</dbReference>
<dbReference type="STRING" id="666510.ASAC_1390"/>
<feature type="disulfide bond" evidence="9">
    <location>
        <begin position="342"/>
        <end position="354"/>
    </location>
</feature>